<dbReference type="AlphaFoldDB" id="A0A6I2GFS5"/>
<dbReference type="Proteomes" id="UP000440066">
    <property type="component" value="Unassembled WGS sequence"/>
</dbReference>
<gene>
    <name evidence="4" type="ORF">GF867_10780</name>
    <name evidence="3" type="ORF">GIY09_01910</name>
    <name evidence="2" type="ORF">GIY11_11560</name>
</gene>
<feature type="domain" description="Ribosomal protein eL8/eL30/eS12/Gadd45" evidence="1">
    <location>
        <begin position="9"/>
        <end position="88"/>
    </location>
</feature>
<dbReference type="GO" id="GO:0005840">
    <property type="term" value="C:ribosome"/>
    <property type="evidence" value="ECO:0007669"/>
    <property type="project" value="UniProtKB-KW"/>
</dbReference>
<reference evidence="5 7" key="2">
    <citation type="submission" date="2019-11" db="EMBL/GenBank/DDBJ databases">
        <title>Characterisation of Fundicoccus ignavus gen. nov. sp. nov., a novel genus of the family Aerococcaceae isolated from bulk tank milk.</title>
        <authorList>
            <person name="Siebert A."/>
            <person name="Huptas C."/>
            <person name="Wenning M."/>
            <person name="Scherer S."/>
            <person name="Doll E.V."/>
        </authorList>
    </citation>
    <scope>NUCLEOTIDE SEQUENCE [LARGE SCALE GENOMIC DNA]</scope>
    <source>
        <strain evidence="2 7">DSM 109653</strain>
        <strain evidence="3 5">WS4759</strain>
    </source>
</reference>
<reference evidence="4 6" key="1">
    <citation type="submission" date="2019-11" db="EMBL/GenBank/DDBJ databases">
        <title>Characterisation of Fundicoccus ignavus gen. nov. sp. nov., a novel genus of the family Aerococcaceae from bulk tank milk.</title>
        <authorList>
            <person name="Siebert A."/>
            <person name="Huptas C."/>
            <person name="Wenning M."/>
            <person name="Scherer S."/>
            <person name="Doll E.V."/>
        </authorList>
    </citation>
    <scope>NUCLEOTIDE SEQUENCE [LARGE SCALE GENOMIC DNA]</scope>
    <source>
        <strain evidence="4 6">DSM 109652</strain>
    </source>
</reference>
<evidence type="ECO:0000259" key="1">
    <source>
        <dbReference type="Pfam" id="PF01248"/>
    </source>
</evidence>
<comment type="caution">
    <text evidence="3">The sequence shown here is derived from an EMBL/GenBank/DDBJ whole genome shotgun (WGS) entry which is preliminary data.</text>
</comment>
<evidence type="ECO:0000313" key="2">
    <source>
        <dbReference type="EMBL" id="MRI82647.1"/>
    </source>
</evidence>
<evidence type="ECO:0000313" key="5">
    <source>
        <dbReference type="Proteomes" id="UP000430975"/>
    </source>
</evidence>
<keyword evidence="5" id="KW-1185">Reference proteome</keyword>
<accession>A0A6I2GFS5</accession>
<protein>
    <submittedName>
        <fullName evidence="3">50S ribosomal protein L7ae</fullName>
    </submittedName>
</protein>
<proteinExistence type="predicted"/>
<dbReference type="EMBL" id="WJQT01000018">
    <property type="protein sequence ID" value="MRJ48049.1"/>
    <property type="molecule type" value="Genomic_DNA"/>
</dbReference>
<dbReference type="RefSeq" id="WP_153833107.1">
    <property type="nucleotide sequence ID" value="NZ_WJQR01000015.1"/>
</dbReference>
<organism evidence="3 5">
    <name type="scientific">Fundicoccus ignavus</name>
    <dbReference type="NCBI Taxonomy" id="2664442"/>
    <lineage>
        <taxon>Bacteria</taxon>
        <taxon>Bacillati</taxon>
        <taxon>Bacillota</taxon>
        <taxon>Bacilli</taxon>
        <taxon>Lactobacillales</taxon>
        <taxon>Aerococcaceae</taxon>
        <taxon>Fundicoccus</taxon>
    </lineage>
</organism>
<keyword evidence="3" id="KW-0687">Ribonucleoprotein</keyword>
<evidence type="ECO:0000313" key="3">
    <source>
        <dbReference type="EMBL" id="MRI84652.1"/>
    </source>
</evidence>
<evidence type="ECO:0000313" key="6">
    <source>
        <dbReference type="Proteomes" id="UP000440066"/>
    </source>
</evidence>
<name>A0A6I2GFS5_9LACT</name>
<dbReference type="EMBL" id="WJQR01000015">
    <property type="protein sequence ID" value="MRI82647.1"/>
    <property type="molecule type" value="Genomic_DNA"/>
</dbReference>
<keyword evidence="3" id="KW-0689">Ribosomal protein</keyword>
<dbReference type="InterPro" id="IPR029064">
    <property type="entry name" value="Ribosomal_eL30-like_sf"/>
</dbReference>
<dbReference type="InterPro" id="IPR004038">
    <property type="entry name" value="Ribosomal_eL8/eL30/eS12/Gad45"/>
</dbReference>
<evidence type="ECO:0000313" key="4">
    <source>
        <dbReference type="EMBL" id="MRJ48049.1"/>
    </source>
</evidence>
<dbReference type="Proteomes" id="UP000430975">
    <property type="component" value="Unassembled WGS sequence"/>
</dbReference>
<sequence length="109" mass="12222">MMPKQKQLNLLGLATRARCLVSGDEMVEKAIKNNQVNVVICASDASESTRERYIGMCERNNVPLNLTFTKYEISHAIGKSRTICAINNRGMTKKFLSYVTGAEQHEIND</sequence>
<dbReference type="Proteomes" id="UP000469870">
    <property type="component" value="Unassembled WGS sequence"/>
</dbReference>
<dbReference type="Gene3D" id="3.30.1330.30">
    <property type="match status" value="1"/>
</dbReference>
<dbReference type="SUPFAM" id="SSF55315">
    <property type="entry name" value="L30e-like"/>
    <property type="match status" value="1"/>
</dbReference>
<dbReference type="EMBL" id="WJQS01000002">
    <property type="protein sequence ID" value="MRI84652.1"/>
    <property type="molecule type" value="Genomic_DNA"/>
</dbReference>
<evidence type="ECO:0000313" key="7">
    <source>
        <dbReference type="Proteomes" id="UP000469870"/>
    </source>
</evidence>
<dbReference type="Pfam" id="PF01248">
    <property type="entry name" value="Ribosomal_L7Ae"/>
    <property type="match status" value="1"/>
</dbReference>